<dbReference type="InterPro" id="IPR055170">
    <property type="entry name" value="GFO_IDH_MocA-like_dom"/>
</dbReference>
<evidence type="ECO:0000259" key="2">
    <source>
        <dbReference type="Pfam" id="PF01408"/>
    </source>
</evidence>
<dbReference type="Pfam" id="PF01408">
    <property type="entry name" value="GFO_IDH_MocA"/>
    <property type="match status" value="1"/>
</dbReference>
<protein>
    <submittedName>
        <fullName evidence="4">Putative dehydrogenase</fullName>
    </submittedName>
</protein>
<evidence type="ECO:0000313" key="4">
    <source>
        <dbReference type="EMBL" id="MBB6120832.1"/>
    </source>
</evidence>
<name>A0A841IRS5_9ACTN</name>
<keyword evidence="1" id="KW-0560">Oxidoreductase</keyword>
<dbReference type="Proteomes" id="UP000536604">
    <property type="component" value="Unassembled WGS sequence"/>
</dbReference>
<dbReference type="InterPro" id="IPR036291">
    <property type="entry name" value="NAD(P)-bd_dom_sf"/>
</dbReference>
<gene>
    <name evidence="4" type="ORF">FHS13_002793</name>
</gene>
<dbReference type="SUPFAM" id="SSF51735">
    <property type="entry name" value="NAD(P)-binding Rossmann-fold domains"/>
    <property type="match status" value="1"/>
</dbReference>
<feature type="domain" description="GFO/IDH/MocA-like oxidoreductase" evidence="3">
    <location>
        <begin position="153"/>
        <end position="240"/>
    </location>
</feature>
<reference evidence="4 5" key="1">
    <citation type="submission" date="2020-08" db="EMBL/GenBank/DDBJ databases">
        <title>Genomic Encyclopedia of Type Strains, Phase III (KMG-III): the genomes of soil and plant-associated and newly described type strains.</title>
        <authorList>
            <person name="Whitman W."/>
        </authorList>
    </citation>
    <scope>NUCLEOTIDE SEQUENCE [LARGE SCALE GENOMIC DNA]</scope>
    <source>
        <strain evidence="4 5">CECT 8712</strain>
    </source>
</reference>
<dbReference type="GO" id="GO:0000166">
    <property type="term" value="F:nucleotide binding"/>
    <property type="evidence" value="ECO:0007669"/>
    <property type="project" value="InterPro"/>
</dbReference>
<dbReference type="Pfam" id="PF22725">
    <property type="entry name" value="GFO_IDH_MocA_C3"/>
    <property type="match status" value="1"/>
</dbReference>
<dbReference type="RefSeq" id="WP_184292244.1">
    <property type="nucleotide sequence ID" value="NZ_JACHJO010000008.1"/>
</dbReference>
<accession>A0A841IRS5</accession>
<keyword evidence="5" id="KW-1185">Reference proteome</keyword>
<dbReference type="InterPro" id="IPR000683">
    <property type="entry name" value="Gfo/Idh/MocA-like_OxRdtase_N"/>
</dbReference>
<feature type="domain" description="Gfo/Idh/MocA-like oxidoreductase N-terminal" evidence="2">
    <location>
        <begin position="3"/>
        <end position="115"/>
    </location>
</feature>
<dbReference type="PANTHER" id="PTHR43818">
    <property type="entry name" value="BCDNA.GH03377"/>
    <property type="match status" value="1"/>
</dbReference>
<dbReference type="GO" id="GO:0016491">
    <property type="term" value="F:oxidoreductase activity"/>
    <property type="evidence" value="ECO:0007669"/>
    <property type="project" value="UniProtKB-KW"/>
</dbReference>
<dbReference type="PANTHER" id="PTHR43818:SF11">
    <property type="entry name" value="BCDNA.GH03377"/>
    <property type="match status" value="1"/>
</dbReference>
<dbReference type="SUPFAM" id="SSF55347">
    <property type="entry name" value="Glyceraldehyde-3-phosphate dehydrogenase-like, C-terminal domain"/>
    <property type="match status" value="1"/>
</dbReference>
<dbReference type="AlphaFoldDB" id="A0A841IRS5"/>
<comment type="caution">
    <text evidence="4">The sequence shown here is derived from an EMBL/GenBank/DDBJ whole genome shotgun (WGS) entry which is preliminary data.</text>
</comment>
<dbReference type="Gene3D" id="3.30.360.10">
    <property type="entry name" value="Dihydrodipicolinate Reductase, domain 2"/>
    <property type="match status" value="1"/>
</dbReference>
<organism evidence="4 5">
    <name type="scientific">Nocardiopsis algeriensis</name>
    <dbReference type="NCBI Taxonomy" id="1478215"/>
    <lineage>
        <taxon>Bacteria</taxon>
        <taxon>Bacillati</taxon>
        <taxon>Actinomycetota</taxon>
        <taxon>Actinomycetes</taxon>
        <taxon>Streptosporangiales</taxon>
        <taxon>Nocardiopsidaceae</taxon>
        <taxon>Nocardiopsis</taxon>
    </lineage>
</organism>
<proteinExistence type="predicted"/>
<sequence>MGLRIGLLGTGYWAAETQGAALAAHPRAELAGVWGRDPGKAAALAERHGTRAYGDVDALLADVDAVAVALPPDVQAELALRAARAGRHLLLDKPLALTTAAAEAVTAEVEARGLASVVFFTNRFNGSIDSFVRASAARGGWHGAQATLFGSIFQPGNPYGASPWRREKGGLWDVGPHLLSVVLPVLGPVESVAAVAGPRSTTHLLTRHRGGAVGSFAMTLDAPEKAQVFEVVLHGEEGRVRLPEGDRSPVEAFGTAVDRLLDQVEGSPGDPCDVHFARDVVAVLEAAETALRLGRTVDMAQAAGGTPAA</sequence>
<dbReference type="InterPro" id="IPR050463">
    <property type="entry name" value="Gfo/Idh/MocA_oxidrdct_glycsds"/>
</dbReference>
<evidence type="ECO:0000313" key="5">
    <source>
        <dbReference type="Proteomes" id="UP000536604"/>
    </source>
</evidence>
<evidence type="ECO:0000259" key="3">
    <source>
        <dbReference type="Pfam" id="PF22725"/>
    </source>
</evidence>
<dbReference type="EMBL" id="JACHJO010000008">
    <property type="protein sequence ID" value="MBB6120832.1"/>
    <property type="molecule type" value="Genomic_DNA"/>
</dbReference>
<dbReference type="Gene3D" id="3.40.50.720">
    <property type="entry name" value="NAD(P)-binding Rossmann-like Domain"/>
    <property type="match status" value="1"/>
</dbReference>
<evidence type="ECO:0000256" key="1">
    <source>
        <dbReference type="ARBA" id="ARBA00023002"/>
    </source>
</evidence>